<reference evidence="1 2" key="1">
    <citation type="submission" date="2019-08" db="EMBL/GenBank/DDBJ databases">
        <title>Actinomadura sp. nov. CYP1-5 isolated from mountain soil.</title>
        <authorList>
            <person name="Songsumanus A."/>
            <person name="Kuncharoen N."/>
            <person name="Kudo T."/>
            <person name="Yuki M."/>
            <person name="Igarashi Y."/>
            <person name="Tanasupawat S."/>
        </authorList>
    </citation>
    <scope>NUCLEOTIDE SEQUENCE [LARGE SCALE GENOMIC DNA]</scope>
    <source>
        <strain evidence="1 2">GKU157</strain>
    </source>
</reference>
<protein>
    <submittedName>
        <fullName evidence="1">Uncharacterized protein</fullName>
    </submittedName>
</protein>
<sequence length="105" mass="11188">MALLGKATHWASLARDASPRPVRHSPGRLDETTEEGFFGRFLAQLAVPAAQLALDRTADGDVLLHLIDVTTGSAAALAPDRGHGHIVRQAGPARLWDDVETAWSA</sequence>
<evidence type="ECO:0000313" key="2">
    <source>
        <dbReference type="Proteomes" id="UP000322634"/>
    </source>
</evidence>
<comment type="caution">
    <text evidence="1">The sequence shown here is derived from an EMBL/GenBank/DDBJ whole genome shotgun (WGS) entry which is preliminary data.</text>
</comment>
<dbReference type="RefSeq" id="WP_148356041.1">
    <property type="nucleotide sequence ID" value="NZ_JBHSBF010000041.1"/>
</dbReference>
<keyword evidence="2" id="KW-1185">Reference proteome</keyword>
<dbReference type="Proteomes" id="UP000322634">
    <property type="component" value="Unassembled WGS sequence"/>
</dbReference>
<name>A0A5D0TPF7_9ACTN</name>
<organism evidence="1 2">
    <name type="scientific">Actinomadura syzygii</name>
    <dbReference type="NCBI Taxonomy" id="1427538"/>
    <lineage>
        <taxon>Bacteria</taxon>
        <taxon>Bacillati</taxon>
        <taxon>Actinomycetota</taxon>
        <taxon>Actinomycetes</taxon>
        <taxon>Streptosporangiales</taxon>
        <taxon>Thermomonosporaceae</taxon>
        <taxon>Actinomadura</taxon>
    </lineage>
</organism>
<dbReference type="AlphaFoldDB" id="A0A5D0TPF7"/>
<proteinExistence type="predicted"/>
<evidence type="ECO:0000313" key="1">
    <source>
        <dbReference type="EMBL" id="TYC07553.1"/>
    </source>
</evidence>
<gene>
    <name evidence="1" type="ORF">FXF65_41830</name>
</gene>
<dbReference type="OrthoDB" id="3501659at2"/>
<dbReference type="EMBL" id="VSFF01000021">
    <property type="protein sequence ID" value="TYC07553.1"/>
    <property type="molecule type" value="Genomic_DNA"/>
</dbReference>
<accession>A0A5D0TPF7</accession>